<dbReference type="InterPro" id="IPR017853">
    <property type="entry name" value="GH"/>
</dbReference>
<dbReference type="SUPFAM" id="SSF51445">
    <property type="entry name" value="(Trans)glycosidases"/>
    <property type="match status" value="1"/>
</dbReference>
<dbReference type="AlphaFoldDB" id="A0AB34KRM8"/>
<protein>
    <recommendedName>
        <fullName evidence="3">Glycoside hydrolase family 5 domain-containing protein</fullName>
    </recommendedName>
</protein>
<dbReference type="Gene3D" id="3.20.20.80">
    <property type="entry name" value="Glycosidases"/>
    <property type="match status" value="1"/>
</dbReference>
<comment type="caution">
    <text evidence="1">The sequence shown here is derived from an EMBL/GenBank/DDBJ whole genome shotgun (WGS) entry which is preliminary data.</text>
</comment>
<accession>A0AB34KRM8</accession>
<evidence type="ECO:0000313" key="1">
    <source>
        <dbReference type="EMBL" id="KAL1586802.1"/>
    </source>
</evidence>
<name>A0AB34KRM8_9PEZI</name>
<dbReference type="RefSeq" id="XP_069229907.1">
    <property type="nucleotide sequence ID" value="XM_069373196.1"/>
</dbReference>
<proteinExistence type="predicted"/>
<sequence>MACNALEQRERLVFSDSAAVMSSWIVKSIACATAFAVASVDAAALAPHPRDMTFLPKRADNTSTSGWPYGPFSTDGRDIVDSNGDAVTWTGVNWPGSGETMVPEGLEWLSVEDIVDRMASVGFNFIRLTYATEMVDQIYEREGLDVPLEVAMINSLGYANGTRVTKEILDKNPGWTKDTTRFEIWNDITKAAAEKHILIHPDVHIHKAQWCCSSQDGNSWFGDLDFDIEKWHRALRYVADWAHGHPNVVSMSLRNELRRSLNDTTLGYNWPNLVSNNTAATDAIHAVNPDILVSWSGMQFDQDLSAVTSGLNLNVAPCYKCDAIRDGHRRDPLVFDLAAHPWADKVFYELHMYSMSEDQDTGDCDIIKAQLYRNGFNALGISKPAACSTIDDCPEAVREVPVVMTEFGWAQDATLLNDTLLNCIQDFTLEHDISWAVWALAGSYRIRSGAQDVDDTWGLLNHEFSDWRYPEGVEQWWQPWIEQMHEAK</sequence>
<dbReference type="PANTHER" id="PTHR31263">
    <property type="entry name" value="CELLULASE FAMILY PROTEIN (AFU_ORTHOLOGUE AFUA_5G14560)"/>
    <property type="match status" value="1"/>
</dbReference>
<dbReference type="EMBL" id="JAAQHG020000013">
    <property type="protein sequence ID" value="KAL1586802.1"/>
    <property type="molecule type" value="Genomic_DNA"/>
</dbReference>
<dbReference type="Proteomes" id="UP000803884">
    <property type="component" value="Unassembled WGS sequence"/>
</dbReference>
<organism evidence="1 2">
    <name type="scientific">Cladosporium halotolerans</name>
    <dbReference type="NCBI Taxonomy" id="1052096"/>
    <lineage>
        <taxon>Eukaryota</taxon>
        <taxon>Fungi</taxon>
        <taxon>Dikarya</taxon>
        <taxon>Ascomycota</taxon>
        <taxon>Pezizomycotina</taxon>
        <taxon>Dothideomycetes</taxon>
        <taxon>Dothideomycetidae</taxon>
        <taxon>Cladosporiales</taxon>
        <taxon>Cladosporiaceae</taxon>
        <taxon>Cladosporium</taxon>
    </lineage>
</organism>
<dbReference type="PANTHER" id="PTHR31263:SF0">
    <property type="entry name" value="CELLULASE FAMILY PROTEIN (AFU_ORTHOLOGUE AFUA_5G14560)"/>
    <property type="match status" value="1"/>
</dbReference>
<reference evidence="1 2" key="1">
    <citation type="journal article" date="2020" name="Microbiol. Resour. Announc.">
        <title>Draft Genome Sequence of a Cladosporium Species Isolated from the Mesophotic Ascidian Didemnum maculosum.</title>
        <authorList>
            <person name="Gioti A."/>
            <person name="Siaperas R."/>
            <person name="Nikolaivits E."/>
            <person name="Le Goff G."/>
            <person name="Ouazzani J."/>
            <person name="Kotoulas G."/>
            <person name="Topakas E."/>
        </authorList>
    </citation>
    <scope>NUCLEOTIDE SEQUENCE [LARGE SCALE GENOMIC DNA]</scope>
    <source>
        <strain evidence="1 2">TM138-S3</strain>
    </source>
</reference>
<evidence type="ECO:0000313" key="2">
    <source>
        <dbReference type="Proteomes" id="UP000803884"/>
    </source>
</evidence>
<evidence type="ECO:0008006" key="3">
    <source>
        <dbReference type="Google" id="ProtNLM"/>
    </source>
</evidence>
<dbReference type="GeneID" id="96006034"/>
<gene>
    <name evidence="1" type="ORF">WHR41_04590</name>
</gene>
<keyword evidence="2" id="KW-1185">Reference proteome</keyword>